<keyword evidence="5 7" id="KW-1133">Transmembrane helix</keyword>
<evidence type="ECO:0000256" key="3">
    <source>
        <dbReference type="ARBA" id="ARBA00022679"/>
    </source>
</evidence>
<dbReference type="GO" id="GO:0044038">
    <property type="term" value="P:cell wall macromolecule biosynthetic process"/>
    <property type="evidence" value="ECO:0007669"/>
    <property type="project" value="TreeGrafter"/>
</dbReference>
<organism evidence="8 9">
    <name type="scientific">candidate division WWE3 bacterium</name>
    <dbReference type="NCBI Taxonomy" id="2053526"/>
    <lineage>
        <taxon>Bacteria</taxon>
        <taxon>Katanobacteria</taxon>
    </lineage>
</organism>
<feature type="transmembrane region" description="Helical" evidence="7">
    <location>
        <begin position="66"/>
        <end position="88"/>
    </location>
</feature>
<keyword evidence="6 7" id="KW-0472">Membrane</keyword>
<feature type="transmembrane region" description="Helical" evidence="7">
    <location>
        <begin position="100"/>
        <end position="122"/>
    </location>
</feature>
<keyword evidence="4 7" id="KW-0812">Transmembrane</keyword>
<feature type="transmembrane region" description="Helical" evidence="7">
    <location>
        <begin position="396"/>
        <end position="417"/>
    </location>
</feature>
<dbReference type="EMBL" id="QZJF01000017">
    <property type="protein sequence ID" value="RJR26924.1"/>
    <property type="molecule type" value="Genomic_DNA"/>
</dbReference>
<dbReference type="GO" id="GO:0005886">
    <property type="term" value="C:plasma membrane"/>
    <property type="evidence" value="ECO:0007669"/>
    <property type="project" value="UniProtKB-SubCell"/>
</dbReference>
<feature type="transmembrane region" description="Helical" evidence="7">
    <location>
        <begin position="342"/>
        <end position="360"/>
    </location>
</feature>
<dbReference type="Pfam" id="PF00953">
    <property type="entry name" value="Glycos_transf_4"/>
    <property type="match status" value="1"/>
</dbReference>
<gene>
    <name evidence="8" type="ORF">C4561_04060</name>
</gene>
<dbReference type="GO" id="GO:0071555">
    <property type="term" value="P:cell wall organization"/>
    <property type="evidence" value="ECO:0007669"/>
    <property type="project" value="TreeGrafter"/>
</dbReference>
<feature type="transmembrane region" description="Helical" evidence="7">
    <location>
        <begin position="467"/>
        <end position="487"/>
    </location>
</feature>
<feature type="transmembrane region" description="Helical" evidence="7">
    <location>
        <begin position="20"/>
        <end position="39"/>
    </location>
</feature>
<name>A0A3A4ZCE4_UNCKA</name>
<evidence type="ECO:0000256" key="4">
    <source>
        <dbReference type="ARBA" id="ARBA00022692"/>
    </source>
</evidence>
<dbReference type="GO" id="GO:0009103">
    <property type="term" value="P:lipopolysaccharide biosynthetic process"/>
    <property type="evidence" value="ECO:0007669"/>
    <property type="project" value="TreeGrafter"/>
</dbReference>
<evidence type="ECO:0000256" key="5">
    <source>
        <dbReference type="ARBA" id="ARBA00022989"/>
    </source>
</evidence>
<dbReference type="AlphaFoldDB" id="A0A3A4ZCE4"/>
<dbReference type="Proteomes" id="UP000265540">
    <property type="component" value="Unassembled WGS sequence"/>
</dbReference>
<accession>A0A3A4ZCE4</accession>
<feature type="transmembrane region" description="Helical" evidence="7">
    <location>
        <begin position="177"/>
        <end position="203"/>
    </location>
</feature>
<feature type="transmembrane region" description="Helical" evidence="7">
    <location>
        <begin position="209"/>
        <end position="225"/>
    </location>
</feature>
<evidence type="ECO:0000313" key="8">
    <source>
        <dbReference type="EMBL" id="RJR26924.1"/>
    </source>
</evidence>
<dbReference type="CDD" id="cd06853">
    <property type="entry name" value="GT_WecA_like"/>
    <property type="match status" value="1"/>
</dbReference>
<dbReference type="PANTHER" id="PTHR22926:SF3">
    <property type="entry name" value="UNDECAPRENYL-PHOSPHATE ALPHA-N-ACETYLGLUCOSAMINYL 1-PHOSPHATE TRANSFERASE"/>
    <property type="match status" value="1"/>
</dbReference>
<comment type="caution">
    <text evidence="8">The sequence shown here is derived from an EMBL/GenBank/DDBJ whole genome shotgun (WGS) entry which is preliminary data.</text>
</comment>
<dbReference type="GO" id="GO:0016780">
    <property type="term" value="F:phosphotransferase activity, for other substituted phosphate groups"/>
    <property type="evidence" value="ECO:0007669"/>
    <property type="project" value="InterPro"/>
</dbReference>
<evidence type="ECO:0000256" key="7">
    <source>
        <dbReference type="SAM" id="Phobius"/>
    </source>
</evidence>
<dbReference type="InterPro" id="IPR000715">
    <property type="entry name" value="Glycosyl_transferase_4"/>
</dbReference>
<proteinExistence type="predicted"/>
<feature type="transmembrane region" description="Helical" evidence="7">
    <location>
        <begin position="372"/>
        <end position="390"/>
    </location>
</feature>
<evidence type="ECO:0000256" key="6">
    <source>
        <dbReference type="ARBA" id="ARBA00023136"/>
    </source>
</evidence>
<feature type="transmembrane region" description="Helical" evidence="7">
    <location>
        <begin position="134"/>
        <end position="156"/>
    </location>
</feature>
<dbReference type="PANTHER" id="PTHR22926">
    <property type="entry name" value="PHOSPHO-N-ACETYLMURAMOYL-PENTAPEPTIDE-TRANSFERASE"/>
    <property type="match status" value="1"/>
</dbReference>
<feature type="transmembrane region" description="Helical" evidence="7">
    <location>
        <begin position="287"/>
        <end position="306"/>
    </location>
</feature>
<feature type="transmembrane region" description="Helical" evidence="7">
    <location>
        <begin position="438"/>
        <end position="461"/>
    </location>
</feature>
<feature type="transmembrane region" description="Helical" evidence="7">
    <location>
        <begin position="318"/>
        <end position="336"/>
    </location>
</feature>
<evidence type="ECO:0000256" key="2">
    <source>
        <dbReference type="ARBA" id="ARBA00022475"/>
    </source>
</evidence>
<keyword evidence="3 8" id="KW-0808">Transferase</keyword>
<feature type="transmembrane region" description="Helical" evidence="7">
    <location>
        <begin position="246"/>
        <end position="267"/>
    </location>
</feature>
<comment type="subcellular location">
    <subcellularLocation>
        <location evidence="1">Cell membrane</location>
        <topology evidence="1">Multi-pass membrane protein</topology>
    </subcellularLocation>
</comment>
<evidence type="ECO:0000313" key="9">
    <source>
        <dbReference type="Proteomes" id="UP000265540"/>
    </source>
</evidence>
<reference evidence="8 9" key="1">
    <citation type="journal article" date="2017" name="ISME J.">
        <title>Energy and carbon metabolisms in a deep terrestrial subsurface fluid microbial community.</title>
        <authorList>
            <person name="Momper L."/>
            <person name="Jungbluth S.P."/>
            <person name="Lee M.D."/>
            <person name="Amend J.P."/>
        </authorList>
    </citation>
    <scope>NUCLEOTIDE SEQUENCE [LARGE SCALE GENOMIC DNA]</scope>
    <source>
        <strain evidence="8">SURF_46</strain>
    </source>
</reference>
<evidence type="ECO:0000256" key="1">
    <source>
        <dbReference type="ARBA" id="ARBA00004651"/>
    </source>
</evidence>
<sequence>MNLFKKILKSIDFSGPHRKYPFIFINGALILFQVLYIWLRYKYINTTIPFWYVLPWGDFQLASKDAIYLLPLTSAGILAAGLIISLLVNRFYIRYSSEIVGIFTTFSVFALTYSLVRIILISSVPFDPIINPTLLSLSVPFMIAFATAYFLIPLFIEYAKDKGLVTNPNLHMHPAMVLIKPSVRGAGFVYAIIFLALTLIFVGYSKNTAGIYLSVLMLGILGIVDDYQNTHQKSMFRILENPLLRLFLLFCGVSAVVLSGIQIEFVSNPFAKGTFDLLTFTIEIGGSAIPVLADIVTMLWIVWLLNLLSWSNGIDGQYSGIIGISSIFLCLLALRFVPLEPIHLQVATMAAISAGIALGFTKKTWYPSSVMWGFGAMSAGLVVAVLSILINTKVVTTVLFLLIPFLDGAVTIIRRIIQKKNPLSGDRGHLHHLLLDRGWSVPKIAMFYWLSTALFGIIGLISSDKYIIQVVLILGGVVASLIVLLNLRSIKKQKQIQESV</sequence>
<protein>
    <submittedName>
        <fullName evidence="8">Undecaprenyl/decaprenyl-phosphate alpha-N-acetylglucosaminyl 1-phosphate transferase</fullName>
    </submittedName>
</protein>
<keyword evidence="2" id="KW-1003">Cell membrane</keyword>